<gene>
    <name evidence="6" type="ORF">CEX98_05490</name>
</gene>
<keyword evidence="7" id="KW-1185">Reference proteome</keyword>
<organism evidence="6 7">
    <name type="scientific">Pseudoalteromonas piscicida</name>
    <dbReference type="NCBI Taxonomy" id="43662"/>
    <lineage>
        <taxon>Bacteria</taxon>
        <taxon>Pseudomonadati</taxon>
        <taxon>Pseudomonadota</taxon>
        <taxon>Gammaproteobacteria</taxon>
        <taxon>Alteromonadales</taxon>
        <taxon>Pseudoalteromonadaceae</taxon>
        <taxon>Pseudoalteromonas</taxon>
    </lineage>
</organism>
<evidence type="ECO:0000256" key="5">
    <source>
        <dbReference type="SAM" id="Phobius"/>
    </source>
</evidence>
<dbReference type="Gene3D" id="1.20.120.550">
    <property type="entry name" value="Membrane associated eicosanoid/glutathione metabolism-like domain"/>
    <property type="match status" value="1"/>
</dbReference>
<dbReference type="EMBL" id="NKHF01000025">
    <property type="protein sequence ID" value="PCK32676.1"/>
    <property type="molecule type" value="Genomic_DNA"/>
</dbReference>
<feature type="transmembrane region" description="Helical" evidence="5">
    <location>
        <begin position="118"/>
        <end position="139"/>
    </location>
</feature>
<feature type="transmembrane region" description="Helical" evidence="5">
    <location>
        <begin position="6"/>
        <end position="27"/>
    </location>
</feature>
<name>A0A2A5JTG8_PSEO7</name>
<evidence type="ECO:0000256" key="4">
    <source>
        <dbReference type="ARBA" id="ARBA00023136"/>
    </source>
</evidence>
<sequence>MPLSIYLLLTALFVQTLLTLVVMVIMGKRRFRAARNKQIQFDQFKTMQLDSAPEDVILASRNFTNQFEIPVLFFVVSLAALSLKLVTLWFSVFAILFVLSRIAHTMVHIGQNHLRTRFRLYLLGCAFIVAQWLTLLLTLI</sequence>
<evidence type="ECO:0000256" key="3">
    <source>
        <dbReference type="ARBA" id="ARBA00022989"/>
    </source>
</evidence>
<dbReference type="RefSeq" id="WP_099641114.1">
    <property type="nucleotide sequence ID" value="NZ_JAQPZX010000042.1"/>
</dbReference>
<dbReference type="SUPFAM" id="SSF161084">
    <property type="entry name" value="MAPEG domain-like"/>
    <property type="match status" value="1"/>
</dbReference>
<reference evidence="7" key="1">
    <citation type="journal article" date="2019" name="Genome Announc.">
        <title>Draft Genome Sequence of Pseudoalteromonas piscicida Strain 36Y ROTHPW, an Hypersaline Seawater Isolate from the South Coast of Sonora, Mexico.</title>
        <authorList>
            <person name="Sanchez-Diaz R."/>
            <person name="Molina-Garza Z.J."/>
            <person name="Cruz-Suarez L.E."/>
            <person name="Selvin J."/>
            <person name="Kiran G.S."/>
            <person name="Ibarra-Gamez J.C."/>
            <person name="Gomez-Gil B."/>
            <person name="Galaviz-Silva L."/>
        </authorList>
    </citation>
    <scope>NUCLEOTIDE SEQUENCE [LARGE SCALE GENOMIC DNA]</scope>
    <source>
        <strain evidence="7">36Y_RITHPW</strain>
    </source>
</reference>
<feature type="transmembrane region" description="Helical" evidence="5">
    <location>
        <begin position="71"/>
        <end position="98"/>
    </location>
</feature>
<dbReference type="InterPro" id="IPR023352">
    <property type="entry name" value="MAPEG-like_dom_sf"/>
</dbReference>
<keyword evidence="3 5" id="KW-1133">Transmembrane helix</keyword>
<dbReference type="Pfam" id="PF01124">
    <property type="entry name" value="MAPEG"/>
    <property type="match status" value="1"/>
</dbReference>
<dbReference type="GO" id="GO:0016020">
    <property type="term" value="C:membrane"/>
    <property type="evidence" value="ECO:0007669"/>
    <property type="project" value="UniProtKB-SubCell"/>
</dbReference>
<dbReference type="OrthoDB" id="328594at2"/>
<protein>
    <recommendedName>
        <fullName evidence="8">MAPEG family protein</fullName>
    </recommendedName>
</protein>
<evidence type="ECO:0000256" key="1">
    <source>
        <dbReference type="ARBA" id="ARBA00004370"/>
    </source>
</evidence>
<comment type="caution">
    <text evidence="6">The sequence shown here is derived from an EMBL/GenBank/DDBJ whole genome shotgun (WGS) entry which is preliminary data.</text>
</comment>
<keyword evidence="2 5" id="KW-0812">Transmembrane</keyword>
<keyword evidence="4 5" id="KW-0472">Membrane</keyword>
<evidence type="ECO:0000313" key="6">
    <source>
        <dbReference type="EMBL" id="PCK32676.1"/>
    </source>
</evidence>
<dbReference type="AlphaFoldDB" id="A0A2A5JTG8"/>
<evidence type="ECO:0000256" key="2">
    <source>
        <dbReference type="ARBA" id="ARBA00022692"/>
    </source>
</evidence>
<accession>A0A2A5JTG8</accession>
<proteinExistence type="predicted"/>
<dbReference type="Proteomes" id="UP000228621">
    <property type="component" value="Unassembled WGS sequence"/>
</dbReference>
<evidence type="ECO:0000313" key="7">
    <source>
        <dbReference type="Proteomes" id="UP000228621"/>
    </source>
</evidence>
<comment type="subcellular location">
    <subcellularLocation>
        <location evidence="1">Membrane</location>
    </subcellularLocation>
</comment>
<evidence type="ECO:0008006" key="8">
    <source>
        <dbReference type="Google" id="ProtNLM"/>
    </source>
</evidence>
<dbReference type="InterPro" id="IPR001129">
    <property type="entry name" value="Membr-assoc_MAPEG"/>
</dbReference>